<comment type="caution">
    <text evidence="5">The sequence shown here is derived from an EMBL/GenBank/DDBJ whole genome shotgun (WGS) entry which is preliminary data.</text>
</comment>
<dbReference type="GO" id="GO:0032259">
    <property type="term" value="P:methylation"/>
    <property type="evidence" value="ECO:0007669"/>
    <property type="project" value="UniProtKB-KW"/>
</dbReference>
<dbReference type="PANTHER" id="PTHR10108">
    <property type="entry name" value="SAM-DEPENDENT METHYLTRANSFERASE"/>
    <property type="match status" value="1"/>
</dbReference>
<dbReference type="AlphaFoldDB" id="A0AAN7LSU1"/>
<keyword evidence="2 4" id="KW-0808">Transferase</keyword>
<dbReference type="GO" id="GO:0005737">
    <property type="term" value="C:cytoplasm"/>
    <property type="evidence" value="ECO:0007669"/>
    <property type="project" value="TreeGrafter"/>
</dbReference>
<dbReference type="GO" id="GO:0016020">
    <property type="term" value="C:membrane"/>
    <property type="evidence" value="ECO:0007669"/>
    <property type="project" value="UniProtKB-SubCell"/>
</dbReference>
<dbReference type="Proteomes" id="UP001346149">
    <property type="component" value="Unassembled WGS sequence"/>
</dbReference>
<evidence type="ECO:0000256" key="4">
    <source>
        <dbReference type="RuleBase" id="RU366043"/>
    </source>
</evidence>
<dbReference type="GO" id="GO:0008168">
    <property type="term" value="F:methyltransferase activity"/>
    <property type="evidence" value="ECO:0007669"/>
    <property type="project" value="UniProtKB-UniRule"/>
</dbReference>
<dbReference type="Pfam" id="PF03141">
    <property type="entry name" value="Methyltransf_29"/>
    <property type="match status" value="1"/>
</dbReference>
<keyword evidence="6" id="KW-1185">Reference proteome</keyword>
<organism evidence="5 6">
    <name type="scientific">Trapa natans</name>
    <name type="common">Water chestnut</name>
    <dbReference type="NCBI Taxonomy" id="22666"/>
    <lineage>
        <taxon>Eukaryota</taxon>
        <taxon>Viridiplantae</taxon>
        <taxon>Streptophyta</taxon>
        <taxon>Embryophyta</taxon>
        <taxon>Tracheophyta</taxon>
        <taxon>Spermatophyta</taxon>
        <taxon>Magnoliopsida</taxon>
        <taxon>eudicotyledons</taxon>
        <taxon>Gunneridae</taxon>
        <taxon>Pentapetalae</taxon>
        <taxon>rosids</taxon>
        <taxon>malvids</taxon>
        <taxon>Myrtales</taxon>
        <taxon>Lythraceae</taxon>
        <taxon>Trapa</taxon>
    </lineage>
</organism>
<dbReference type="EC" id="2.1.1.-" evidence="4"/>
<keyword evidence="1 4" id="KW-0489">Methyltransferase</keyword>
<name>A0AAN7LSU1_TRANT</name>
<keyword evidence="4" id="KW-0735">Signal-anchor</keyword>
<keyword evidence="4" id="KW-0812">Transmembrane</keyword>
<accession>A0AAN7LSU1</accession>
<sequence length="313" mass="35879">MVIKQSFDHGRSFARPLTNAQDAACYVPSCDFSSSHASVEHRVWFEQPCQTVIVTSTQIRGLHPYPMFTLCSYWPENRKDWELDSGDLDLLVFPGALRRDRNVLLRSRSDIYTKYRRLKEQAAVDYLDLRSLSSGPSKQKELSLCGKERENFVPCYNVSASLVAGYKDEGMLLLEVDRVLKPGGYFVLTSPSIKSEGSSGNKKKRTIFTPLEKITREICWSLLAQQDETFVWQKTSDVNCYSSRYHSCSMMDLLLEMDRILRPEGWIVLSDKVGSIDIARALASQIRWEARVIDLQNGNDQRLLVCQKPFIRK</sequence>
<evidence type="ECO:0000313" key="5">
    <source>
        <dbReference type="EMBL" id="KAK4791562.1"/>
    </source>
</evidence>
<protein>
    <recommendedName>
        <fullName evidence="4">Methyltransferase</fullName>
        <ecNumber evidence="4">2.1.1.-</ecNumber>
    </recommendedName>
</protein>
<evidence type="ECO:0000256" key="1">
    <source>
        <dbReference type="ARBA" id="ARBA00022603"/>
    </source>
</evidence>
<comment type="similarity">
    <text evidence="4">Belongs to the methyltransferase superfamily.</text>
</comment>
<evidence type="ECO:0000256" key="2">
    <source>
        <dbReference type="ARBA" id="ARBA00022679"/>
    </source>
</evidence>
<comment type="subcellular location">
    <subcellularLocation>
        <location evidence="4">Membrane</location>
        <topology evidence="4">Single-pass type II membrane protein</topology>
    </subcellularLocation>
</comment>
<dbReference type="PANTHER" id="PTHR10108:SF1083">
    <property type="entry name" value="METHYLTRANSFERASE PMT4-RELATED"/>
    <property type="match status" value="1"/>
</dbReference>
<proteinExistence type="inferred from homology"/>
<dbReference type="InterPro" id="IPR004159">
    <property type="entry name" value="Put_SAM_MeTrfase"/>
</dbReference>
<gene>
    <name evidence="5" type="ORF">SAY86_031975</name>
</gene>
<evidence type="ECO:0000313" key="6">
    <source>
        <dbReference type="Proteomes" id="UP001346149"/>
    </source>
</evidence>
<keyword evidence="3 4" id="KW-0325">Glycoprotein</keyword>
<evidence type="ECO:0000256" key="3">
    <source>
        <dbReference type="ARBA" id="ARBA00023180"/>
    </source>
</evidence>
<reference evidence="5 6" key="1">
    <citation type="journal article" date="2023" name="Hortic Res">
        <title>Pangenome of water caltrop reveals structural variations and asymmetric subgenome divergence after allopolyploidization.</title>
        <authorList>
            <person name="Zhang X."/>
            <person name="Chen Y."/>
            <person name="Wang L."/>
            <person name="Yuan Y."/>
            <person name="Fang M."/>
            <person name="Shi L."/>
            <person name="Lu R."/>
            <person name="Comes H.P."/>
            <person name="Ma Y."/>
            <person name="Chen Y."/>
            <person name="Huang G."/>
            <person name="Zhou Y."/>
            <person name="Zheng Z."/>
            <person name="Qiu Y."/>
        </authorList>
    </citation>
    <scope>NUCLEOTIDE SEQUENCE [LARGE SCALE GENOMIC DNA]</scope>
    <source>
        <strain evidence="5">F231</strain>
    </source>
</reference>
<dbReference type="EMBL" id="JAXQNO010000009">
    <property type="protein sequence ID" value="KAK4791562.1"/>
    <property type="molecule type" value="Genomic_DNA"/>
</dbReference>